<dbReference type="CDD" id="cd00093">
    <property type="entry name" value="HTH_XRE"/>
    <property type="match status" value="1"/>
</dbReference>
<protein>
    <recommendedName>
        <fullName evidence="2">HTH cro/C1-type domain-containing protein</fullName>
    </recommendedName>
</protein>
<dbReference type="GO" id="GO:0005829">
    <property type="term" value="C:cytosol"/>
    <property type="evidence" value="ECO:0007669"/>
    <property type="project" value="TreeGrafter"/>
</dbReference>
<dbReference type="Pfam" id="PF01381">
    <property type="entry name" value="HTH_3"/>
    <property type="match status" value="1"/>
</dbReference>
<dbReference type="PROSITE" id="PS50943">
    <property type="entry name" value="HTH_CROC1"/>
    <property type="match status" value="1"/>
</dbReference>
<dbReference type="GO" id="GO:0003700">
    <property type="term" value="F:DNA-binding transcription factor activity"/>
    <property type="evidence" value="ECO:0007669"/>
    <property type="project" value="TreeGrafter"/>
</dbReference>
<accession>H8FVV0</accession>
<gene>
    <name evidence="3" type="ORF">PHAMO_40049</name>
</gene>
<comment type="caution">
    <text evidence="3">The sequence shown here is derived from an EMBL/GenBank/DDBJ whole genome shotgun (WGS) entry which is preliminary data.</text>
</comment>
<evidence type="ECO:0000259" key="2">
    <source>
        <dbReference type="PROSITE" id="PS50943"/>
    </source>
</evidence>
<dbReference type="SMART" id="SM00530">
    <property type="entry name" value="HTH_XRE"/>
    <property type="match status" value="1"/>
</dbReference>
<keyword evidence="1" id="KW-0238">DNA-binding</keyword>
<dbReference type="AlphaFoldDB" id="H8FVV0"/>
<dbReference type="InterPro" id="IPR050807">
    <property type="entry name" value="TransReg_Diox_bact_type"/>
</dbReference>
<dbReference type="RefSeq" id="WP_002730183.1">
    <property type="nucleotide sequence ID" value="NZ_CAHP01000034.1"/>
</dbReference>
<dbReference type="STRING" id="1150626.PHAMO_40049"/>
<organism evidence="3 4">
    <name type="scientific">Magnetospirillum molischianum DSM 120</name>
    <dbReference type="NCBI Taxonomy" id="1150626"/>
    <lineage>
        <taxon>Bacteria</taxon>
        <taxon>Pseudomonadati</taxon>
        <taxon>Pseudomonadota</taxon>
        <taxon>Alphaproteobacteria</taxon>
        <taxon>Rhodospirillales</taxon>
        <taxon>Rhodospirillaceae</taxon>
        <taxon>Magnetospirillum</taxon>
    </lineage>
</organism>
<dbReference type="SUPFAM" id="SSF47413">
    <property type="entry name" value="lambda repressor-like DNA-binding domains"/>
    <property type="match status" value="1"/>
</dbReference>
<evidence type="ECO:0000313" key="4">
    <source>
        <dbReference type="Proteomes" id="UP000004169"/>
    </source>
</evidence>
<dbReference type="Gene3D" id="1.10.260.40">
    <property type="entry name" value="lambda repressor-like DNA-binding domains"/>
    <property type="match status" value="1"/>
</dbReference>
<evidence type="ECO:0000313" key="3">
    <source>
        <dbReference type="EMBL" id="CCG42488.1"/>
    </source>
</evidence>
<sequence length="124" mass="13557">MVNRVQTRRMTDLEYEAEIARLTAERDELACSVERLESALAEAAHAATEDEESFPDAVVERLVAGENPIRVFREHRGLSIRKLAEAAGLSAGYLSDIETGKRTGTTATIKALAEVLAVDLDMLV</sequence>
<reference evidence="3 4" key="1">
    <citation type="journal article" date="2012" name="J. Bacteriol.">
        <title>Draft Genome Sequence of the Purple Photosynthetic Bacterium Phaeospirillum molischianum DSM120, a Particularly Versatile Bacterium.</title>
        <authorList>
            <person name="Duquesne K."/>
            <person name="Prima V."/>
            <person name="Ji B."/>
            <person name="Rouy Z."/>
            <person name="Medigue C."/>
            <person name="Talla E."/>
            <person name="Sturgis J.N."/>
        </authorList>
    </citation>
    <scope>NUCLEOTIDE SEQUENCE [LARGE SCALE GENOMIC DNA]</scope>
    <source>
        <strain evidence="4">DSM120</strain>
    </source>
</reference>
<dbReference type="Proteomes" id="UP000004169">
    <property type="component" value="Unassembled WGS sequence"/>
</dbReference>
<keyword evidence="4" id="KW-1185">Reference proteome</keyword>
<dbReference type="GO" id="GO:0003677">
    <property type="term" value="F:DNA binding"/>
    <property type="evidence" value="ECO:0007669"/>
    <property type="project" value="UniProtKB-KW"/>
</dbReference>
<dbReference type="InterPro" id="IPR001387">
    <property type="entry name" value="Cro/C1-type_HTH"/>
</dbReference>
<dbReference type="InterPro" id="IPR010982">
    <property type="entry name" value="Lambda_DNA-bd_dom_sf"/>
</dbReference>
<dbReference type="PANTHER" id="PTHR46797">
    <property type="entry name" value="HTH-TYPE TRANSCRIPTIONAL REGULATOR"/>
    <property type="match status" value="1"/>
</dbReference>
<evidence type="ECO:0000256" key="1">
    <source>
        <dbReference type="ARBA" id="ARBA00023125"/>
    </source>
</evidence>
<name>H8FVV0_MAGML</name>
<proteinExistence type="predicted"/>
<dbReference type="PANTHER" id="PTHR46797:SF1">
    <property type="entry name" value="METHYLPHOSPHONATE SYNTHASE"/>
    <property type="match status" value="1"/>
</dbReference>
<dbReference type="EMBL" id="CAHP01000034">
    <property type="protein sequence ID" value="CCG42488.1"/>
    <property type="molecule type" value="Genomic_DNA"/>
</dbReference>
<feature type="domain" description="HTH cro/C1-type" evidence="2">
    <location>
        <begin position="69"/>
        <end position="123"/>
    </location>
</feature>
<dbReference type="eggNOG" id="COG1396">
    <property type="taxonomic scope" value="Bacteria"/>
</dbReference>